<accession>A0ABS0AP48</accession>
<keyword evidence="1 4" id="KW-0732">Signal</keyword>
<evidence type="ECO:0000256" key="4">
    <source>
        <dbReference type="HAMAP-Rule" id="MF_00925"/>
    </source>
</evidence>
<dbReference type="Proteomes" id="UP000662703">
    <property type="component" value="Unassembled WGS sequence"/>
</dbReference>
<dbReference type="InterPro" id="IPR007450">
    <property type="entry name" value="BamE_dom"/>
</dbReference>
<evidence type="ECO:0000256" key="1">
    <source>
        <dbReference type="ARBA" id="ARBA00022729"/>
    </source>
</evidence>
<keyword evidence="2 4" id="KW-0472">Membrane</keyword>
<keyword evidence="3 4" id="KW-0998">Cell outer membrane</keyword>
<feature type="domain" description="Outer membrane protein assembly factor BamE" evidence="6">
    <location>
        <begin position="9"/>
        <end position="75"/>
    </location>
</feature>
<comment type="similarity">
    <text evidence="4">Belongs to the BamE family.</text>
</comment>
<dbReference type="PANTHER" id="PTHR37482:SF1">
    <property type="entry name" value="OUTER MEMBRANE PROTEIN ASSEMBLY FACTOR BAME"/>
    <property type="match status" value="1"/>
</dbReference>
<feature type="compositionally biased region" description="Basic and acidic residues" evidence="5">
    <location>
        <begin position="86"/>
        <end position="108"/>
    </location>
</feature>
<protein>
    <recommendedName>
        <fullName evidence="4">Outer membrane protein assembly factor BamE</fullName>
    </recommendedName>
</protein>
<sequence>MYRIDIPQGNVVTEDMLAELEPGMSPEQVRFVLGPPTLTDPFTPDTWYYLLHYQPGKADTVEQDIVVFFQNGQYSHYRGEVVANVRERTSGRRDRELEQRAEDRREGDVVEQEPLSDPAPEPGTQSTPDATSVPLPRDG</sequence>
<evidence type="ECO:0000313" key="7">
    <source>
        <dbReference type="EMBL" id="MBF5055853.1"/>
    </source>
</evidence>
<dbReference type="HAMAP" id="MF_00925">
    <property type="entry name" value="OM_assembly_BamE"/>
    <property type="match status" value="1"/>
</dbReference>
<gene>
    <name evidence="4" type="primary">bamE</name>
    <name evidence="7" type="ORF">Y5W_01147</name>
</gene>
<reference evidence="7 8" key="1">
    <citation type="submission" date="2012-09" db="EMBL/GenBank/DDBJ databases">
        <title>Genome Sequence of alkane-degrading Bacterium Alcanivorax sp. 521-1.</title>
        <authorList>
            <person name="Lai Q."/>
            <person name="Shao Z."/>
        </authorList>
    </citation>
    <scope>NUCLEOTIDE SEQUENCE [LARGE SCALE GENOMIC DNA]</scope>
    <source>
        <strain evidence="7 8">521-1</strain>
    </source>
</reference>
<keyword evidence="7" id="KW-0449">Lipoprotein</keyword>
<comment type="function">
    <text evidence="4">Part of the outer membrane protein assembly complex, which is involved in assembly and insertion of beta-barrel proteins into the outer membrane.</text>
</comment>
<keyword evidence="8" id="KW-1185">Reference proteome</keyword>
<evidence type="ECO:0000256" key="2">
    <source>
        <dbReference type="ARBA" id="ARBA00023136"/>
    </source>
</evidence>
<dbReference type="InterPro" id="IPR026592">
    <property type="entry name" value="BamE"/>
</dbReference>
<evidence type="ECO:0000313" key="8">
    <source>
        <dbReference type="Proteomes" id="UP000662703"/>
    </source>
</evidence>
<evidence type="ECO:0000256" key="3">
    <source>
        <dbReference type="ARBA" id="ARBA00023237"/>
    </source>
</evidence>
<dbReference type="Gene3D" id="3.30.1450.10">
    <property type="match status" value="1"/>
</dbReference>
<dbReference type="EMBL" id="ARXX01000012">
    <property type="protein sequence ID" value="MBF5055853.1"/>
    <property type="molecule type" value="Genomic_DNA"/>
</dbReference>
<organism evidence="7 8">
    <name type="scientific">Alloalcanivorax profundimaris</name>
    <dbReference type="NCBI Taxonomy" id="2735259"/>
    <lineage>
        <taxon>Bacteria</taxon>
        <taxon>Pseudomonadati</taxon>
        <taxon>Pseudomonadota</taxon>
        <taxon>Gammaproteobacteria</taxon>
        <taxon>Oceanospirillales</taxon>
        <taxon>Alcanivoracaceae</taxon>
        <taxon>Alloalcanivorax</taxon>
    </lineage>
</organism>
<dbReference type="InterPro" id="IPR037873">
    <property type="entry name" value="BamE-like"/>
</dbReference>
<name>A0ABS0AP48_9GAMM</name>
<comment type="subunit">
    <text evidence="4">Part of the Bam complex.</text>
</comment>
<comment type="caution">
    <text evidence="7">The sequence shown here is derived from an EMBL/GenBank/DDBJ whole genome shotgun (WGS) entry which is preliminary data.</text>
</comment>
<evidence type="ECO:0000259" key="6">
    <source>
        <dbReference type="Pfam" id="PF04355"/>
    </source>
</evidence>
<comment type="subcellular location">
    <subcellularLocation>
        <location evidence="4">Cell outer membrane</location>
    </subcellularLocation>
</comment>
<feature type="region of interest" description="Disordered" evidence="5">
    <location>
        <begin position="86"/>
        <end position="139"/>
    </location>
</feature>
<dbReference type="PANTHER" id="PTHR37482">
    <property type="entry name" value="OUTER MEMBRANE PROTEIN ASSEMBLY FACTOR BAME"/>
    <property type="match status" value="1"/>
</dbReference>
<evidence type="ECO:0000256" key="5">
    <source>
        <dbReference type="SAM" id="MobiDB-lite"/>
    </source>
</evidence>
<proteinExistence type="inferred from homology"/>
<dbReference type="Pfam" id="PF04355">
    <property type="entry name" value="BamE"/>
    <property type="match status" value="1"/>
</dbReference>